<accession>A0A1I6LMP9</accession>
<dbReference type="PANTHER" id="PTHR45266:SF3">
    <property type="entry name" value="OXALOACETATE DECARBOXYLASE ALPHA CHAIN"/>
    <property type="match status" value="1"/>
</dbReference>
<dbReference type="SUPFAM" id="SSF51230">
    <property type="entry name" value="Single hybrid motif"/>
    <property type="match status" value="1"/>
</dbReference>
<dbReference type="Pfam" id="PF00364">
    <property type="entry name" value="Biotin_lipoyl"/>
    <property type="match status" value="1"/>
</dbReference>
<keyword evidence="4 9" id="KW-0444">Lipid biosynthesis</keyword>
<dbReference type="STRING" id="1123755.SAMN05444714_0705"/>
<evidence type="ECO:0000256" key="3">
    <source>
        <dbReference type="ARBA" id="ARBA00017562"/>
    </source>
</evidence>
<dbReference type="CDD" id="cd06850">
    <property type="entry name" value="biotinyl_domain"/>
    <property type="match status" value="1"/>
</dbReference>
<dbReference type="PROSITE" id="PS00188">
    <property type="entry name" value="BIOTIN"/>
    <property type="match status" value="1"/>
</dbReference>
<dbReference type="PANTHER" id="PTHR45266">
    <property type="entry name" value="OXALOACETATE DECARBOXYLASE ALPHA CHAIN"/>
    <property type="match status" value="1"/>
</dbReference>
<evidence type="ECO:0000256" key="5">
    <source>
        <dbReference type="ARBA" id="ARBA00022832"/>
    </source>
</evidence>
<feature type="domain" description="Lipoyl-binding" evidence="11">
    <location>
        <begin position="91"/>
        <end position="167"/>
    </location>
</feature>
<evidence type="ECO:0000256" key="1">
    <source>
        <dbReference type="ARBA" id="ARBA00003761"/>
    </source>
</evidence>
<keyword evidence="8 9" id="KW-0092">Biotin</keyword>
<dbReference type="InterPro" id="IPR001249">
    <property type="entry name" value="AcCoA_biotinCC"/>
</dbReference>
<dbReference type="GO" id="GO:0009317">
    <property type="term" value="C:acetyl-CoA carboxylase complex"/>
    <property type="evidence" value="ECO:0007669"/>
    <property type="project" value="InterPro"/>
</dbReference>
<evidence type="ECO:0000256" key="6">
    <source>
        <dbReference type="ARBA" id="ARBA00023098"/>
    </source>
</evidence>
<evidence type="ECO:0000256" key="2">
    <source>
        <dbReference type="ARBA" id="ARBA00005194"/>
    </source>
</evidence>
<dbReference type="FunFam" id="2.40.50.100:FF:000003">
    <property type="entry name" value="Acetyl-CoA carboxylase biotin carboxyl carrier protein"/>
    <property type="match status" value="1"/>
</dbReference>
<feature type="region of interest" description="Disordered" evidence="10">
    <location>
        <begin position="55"/>
        <end position="95"/>
    </location>
</feature>
<dbReference type="InterPro" id="IPR011053">
    <property type="entry name" value="Single_hybrid_motif"/>
</dbReference>
<protein>
    <recommendedName>
        <fullName evidence="3 9">Biotin carboxyl carrier protein of acetyl-CoA carboxylase</fullName>
    </recommendedName>
</protein>
<proteinExistence type="predicted"/>
<dbReference type="PROSITE" id="PS50968">
    <property type="entry name" value="BIOTINYL_LIPOYL"/>
    <property type="match status" value="1"/>
</dbReference>
<keyword evidence="13" id="KW-1185">Reference proteome</keyword>
<feature type="compositionally biased region" description="Low complexity" evidence="10">
    <location>
        <begin position="55"/>
        <end position="82"/>
    </location>
</feature>
<gene>
    <name evidence="12" type="ORF">SAMN05444714_0705</name>
</gene>
<dbReference type="Gene3D" id="2.40.50.100">
    <property type="match status" value="1"/>
</dbReference>
<dbReference type="UniPathway" id="UPA00094"/>
<dbReference type="PRINTS" id="PR01071">
    <property type="entry name" value="ACOABIOTINCC"/>
</dbReference>
<organism evidence="12 13">
    <name type="scientific">Yoonia litorea</name>
    <dbReference type="NCBI Taxonomy" id="1123755"/>
    <lineage>
        <taxon>Bacteria</taxon>
        <taxon>Pseudomonadati</taxon>
        <taxon>Pseudomonadota</taxon>
        <taxon>Alphaproteobacteria</taxon>
        <taxon>Rhodobacterales</taxon>
        <taxon>Paracoccaceae</taxon>
        <taxon>Yoonia</taxon>
    </lineage>
</organism>
<dbReference type="InterPro" id="IPR000089">
    <property type="entry name" value="Biotin_lipoyl"/>
</dbReference>
<dbReference type="AlphaFoldDB" id="A0A1I6LMP9"/>
<evidence type="ECO:0000256" key="4">
    <source>
        <dbReference type="ARBA" id="ARBA00022516"/>
    </source>
</evidence>
<dbReference type="EMBL" id="FOZM01000001">
    <property type="protein sequence ID" value="SFS04721.1"/>
    <property type="molecule type" value="Genomic_DNA"/>
</dbReference>
<evidence type="ECO:0000256" key="10">
    <source>
        <dbReference type="SAM" id="MobiDB-lite"/>
    </source>
</evidence>
<dbReference type="RefSeq" id="WP_090207474.1">
    <property type="nucleotide sequence ID" value="NZ_FOZM01000001.1"/>
</dbReference>
<name>A0A1I6LMP9_9RHOB</name>
<keyword evidence="5 9" id="KW-0276">Fatty acid metabolism</keyword>
<comment type="pathway">
    <text evidence="2 9">Lipid metabolism; fatty acid biosynthesis.</text>
</comment>
<keyword evidence="6 9" id="KW-0443">Lipid metabolism</keyword>
<evidence type="ECO:0000256" key="8">
    <source>
        <dbReference type="ARBA" id="ARBA00023267"/>
    </source>
</evidence>
<dbReference type="GO" id="GO:0006633">
    <property type="term" value="P:fatty acid biosynthetic process"/>
    <property type="evidence" value="ECO:0007669"/>
    <property type="project" value="UniProtKB-UniPathway"/>
</dbReference>
<dbReference type="GO" id="GO:0003989">
    <property type="term" value="F:acetyl-CoA carboxylase activity"/>
    <property type="evidence" value="ECO:0007669"/>
    <property type="project" value="InterPro"/>
</dbReference>
<evidence type="ECO:0000313" key="12">
    <source>
        <dbReference type="EMBL" id="SFS04721.1"/>
    </source>
</evidence>
<evidence type="ECO:0000256" key="9">
    <source>
        <dbReference type="RuleBase" id="RU364072"/>
    </source>
</evidence>
<sequence>MSNKSSHDSDVSFIKALAELLRENDLTELQVKRDYGENDSLNVRVSRQTQTVVQATTPAPAAAPSAPAAPATPATPASPASTGNDDPASHPGAVTSPMVGTVYMAPEPGAAPFVRTGATVSEGDTLLIIEAMKTMNHIPAPRAGTVKRILVEDGGPVEFGAPLVIIE</sequence>
<reference evidence="12 13" key="1">
    <citation type="submission" date="2016-10" db="EMBL/GenBank/DDBJ databases">
        <authorList>
            <person name="de Groot N.N."/>
        </authorList>
    </citation>
    <scope>NUCLEOTIDE SEQUENCE [LARGE SCALE GENOMIC DNA]</scope>
    <source>
        <strain evidence="12 13">DSM 29433</strain>
    </source>
</reference>
<keyword evidence="7 9" id="KW-0275">Fatty acid biosynthesis</keyword>
<evidence type="ECO:0000259" key="11">
    <source>
        <dbReference type="PROSITE" id="PS50968"/>
    </source>
</evidence>
<dbReference type="OrthoDB" id="9811735at2"/>
<evidence type="ECO:0000256" key="7">
    <source>
        <dbReference type="ARBA" id="ARBA00023160"/>
    </source>
</evidence>
<evidence type="ECO:0000313" key="13">
    <source>
        <dbReference type="Proteomes" id="UP000198926"/>
    </source>
</evidence>
<dbReference type="NCBIfam" id="TIGR00531">
    <property type="entry name" value="BCCP"/>
    <property type="match status" value="1"/>
</dbReference>
<dbReference type="InterPro" id="IPR050709">
    <property type="entry name" value="Biotin_Carboxyl_Carrier/Decarb"/>
</dbReference>
<dbReference type="Proteomes" id="UP000198926">
    <property type="component" value="Unassembled WGS sequence"/>
</dbReference>
<comment type="function">
    <text evidence="1 9">This protein is a component of the acetyl coenzyme A carboxylase complex; first, biotin carboxylase catalyzes the carboxylation of the carrier protein and then the transcarboxylase transfers the carboxyl group to form malonyl-CoA.</text>
</comment>
<dbReference type="InterPro" id="IPR001882">
    <property type="entry name" value="Biotin_BS"/>
</dbReference>